<comment type="caution">
    <text evidence="1">The sequence shown here is derived from an EMBL/GenBank/DDBJ whole genome shotgun (WGS) entry which is preliminary data.</text>
</comment>
<dbReference type="CDD" id="cd22744">
    <property type="entry name" value="OTU"/>
    <property type="match status" value="1"/>
</dbReference>
<proteinExistence type="predicted"/>
<organism evidence="1 2">
    <name type="scientific">Lactuca sativa</name>
    <name type="common">Garden lettuce</name>
    <dbReference type="NCBI Taxonomy" id="4236"/>
    <lineage>
        <taxon>Eukaryota</taxon>
        <taxon>Viridiplantae</taxon>
        <taxon>Streptophyta</taxon>
        <taxon>Embryophyta</taxon>
        <taxon>Tracheophyta</taxon>
        <taxon>Spermatophyta</taxon>
        <taxon>Magnoliopsida</taxon>
        <taxon>eudicotyledons</taxon>
        <taxon>Gunneridae</taxon>
        <taxon>Pentapetalae</taxon>
        <taxon>asterids</taxon>
        <taxon>campanulids</taxon>
        <taxon>Asterales</taxon>
        <taxon>Asteraceae</taxon>
        <taxon>Cichorioideae</taxon>
        <taxon>Cichorieae</taxon>
        <taxon>Lactucinae</taxon>
        <taxon>Lactuca</taxon>
    </lineage>
</organism>
<dbReference type="Proteomes" id="UP000235145">
    <property type="component" value="Unassembled WGS sequence"/>
</dbReference>
<dbReference type="InterPro" id="IPR038765">
    <property type="entry name" value="Papain-like_cys_pep_sf"/>
</dbReference>
<evidence type="ECO:0000313" key="1">
    <source>
        <dbReference type="EMBL" id="KAJ0219004.1"/>
    </source>
</evidence>
<dbReference type="SUPFAM" id="SSF54001">
    <property type="entry name" value="Cysteine proteinases"/>
    <property type="match status" value="1"/>
</dbReference>
<dbReference type="AlphaFoldDB" id="A0A9R1XRE4"/>
<keyword evidence="2" id="KW-1185">Reference proteome</keyword>
<protein>
    <recommendedName>
        <fullName evidence="3">OTU domain-containing protein</fullName>
    </recommendedName>
</protein>
<dbReference type="EMBL" id="NBSK02000003">
    <property type="protein sequence ID" value="KAJ0219004.1"/>
    <property type="molecule type" value="Genomic_DNA"/>
</dbReference>
<gene>
    <name evidence="1" type="ORF">LSAT_V11C300104230</name>
</gene>
<reference evidence="1 2" key="1">
    <citation type="journal article" date="2017" name="Nat. Commun.">
        <title>Genome assembly with in vitro proximity ligation data and whole-genome triplication in lettuce.</title>
        <authorList>
            <person name="Reyes-Chin-Wo S."/>
            <person name="Wang Z."/>
            <person name="Yang X."/>
            <person name="Kozik A."/>
            <person name="Arikit S."/>
            <person name="Song C."/>
            <person name="Xia L."/>
            <person name="Froenicke L."/>
            <person name="Lavelle D.O."/>
            <person name="Truco M.J."/>
            <person name="Xia R."/>
            <person name="Zhu S."/>
            <person name="Xu C."/>
            <person name="Xu H."/>
            <person name="Xu X."/>
            <person name="Cox K."/>
            <person name="Korf I."/>
            <person name="Meyers B.C."/>
            <person name="Michelmore R.W."/>
        </authorList>
    </citation>
    <scope>NUCLEOTIDE SEQUENCE [LARGE SCALE GENOMIC DNA]</scope>
    <source>
        <strain evidence="2">cv. Salinas</strain>
        <tissue evidence="1">Seedlings</tissue>
    </source>
</reference>
<name>A0A9R1XRE4_LACSA</name>
<sequence>MFDLNQQPELERHNTEFQPYVSSIQNVEGDGHCGFRAVVVALGYSEDYWHQIWTDLYGELLMHIDDYIVIFANDINTISETLNFYGTPMIRKYLMIMPDSGILIANNGPQDFPNHSIINIALLNDFHYVKVDLQEGHLMANVSWIWNIHKSTRSTG</sequence>
<evidence type="ECO:0000313" key="2">
    <source>
        <dbReference type="Proteomes" id="UP000235145"/>
    </source>
</evidence>
<accession>A0A9R1XRE4</accession>
<evidence type="ECO:0008006" key="3">
    <source>
        <dbReference type="Google" id="ProtNLM"/>
    </source>
</evidence>